<evidence type="ECO:0000256" key="4">
    <source>
        <dbReference type="ARBA" id="ARBA00023242"/>
    </source>
</evidence>
<evidence type="ECO:0000256" key="2">
    <source>
        <dbReference type="ARBA" id="ARBA00022737"/>
    </source>
</evidence>
<keyword evidence="4" id="KW-0539">Nucleus</keyword>
<feature type="repeat" description="TPR" evidence="6">
    <location>
        <begin position="679"/>
        <end position="712"/>
    </location>
</feature>
<dbReference type="PROSITE" id="PS50005">
    <property type="entry name" value="TPR"/>
    <property type="match status" value="5"/>
</dbReference>
<keyword evidence="9" id="KW-1185">Reference proteome</keyword>
<dbReference type="FunFam" id="1.25.40.10:FF:000018">
    <property type="entry name" value="Cell division cycle protein 27 homolog B"/>
    <property type="match status" value="1"/>
</dbReference>
<feature type="repeat" description="TPR" evidence="6">
    <location>
        <begin position="577"/>
        <end position="610"/>
    </location>
</feature>
<keyword evidence="2" id="KW-0677">Repeat</keyword>
<name>A0A4Y7IQ30_PAPSO</name>
<proteinExistence type="inferred from homology"/>
<dbReference type="GO" id="GO:0005737">
    <property type="term" value="C:cytoplasm"/>
    <property type="evidence" value="ECO:0007669"/>
    <property type="project" value="TreeGrafter"/>
</dbReference>
<dbReference type="Gene3D" id="1.25.40.10">
    <property type="entry name" value="Tetratricopeptide repeat domain"/>
    <property type="match status" value="3"/>
</dbReference>
<accession>A0A4Y7IQ30</accession>
<gene>
    <name evidence="8" type="ORF">C5167_018658</name>
</gene>
<dbReference type="PANTHER" id="PTHR12558:SF13">
    <property type="entry name" value="CELL DIVISION CYCLE PROTEIN 27 HOMOLOG"/>
    <property type="match status" value="1"/>
</dbReference>
<dbReference type="PANTHER" id="PTHR12558">
    <property type="entry name" value="CELL DIVISION CYCLE 16,23,27"/>
    <property type="match status" value="1"/>
</dbReference>
<dbReference type="Pfam" id="PF12895">
    <property type="entry name" value="ANAPC3"/>
    <property type="match status" value="1"/>
</dbReference>
<evidence type="ECO:0008006" key="10">
    <source>
        <dbReference type="Google" id="ProtNLM"/>
    </source>
</evidence>
<evidence type="ECO:0000313" key="8">
    <source>
        <dbReference type="EMBL" id="RZC50226.1"/>
    </source>
</evidence>
<evidence type="ECO:0000256" key="6">
    <source>
        <dbReference type="PROSITE-ProRule" id="PRU00339"/>
    </source>
</evidence>
<evidence type="ECO:0000256" key="5">
    <source>
        <dbReference type="ARBA" id="ARBA00038210"/>
    </source>
</evidence>
<reference evidence="8 9" key="1">
    <citation type="journal article" date="2018" name="Science">
        <title>The opium poppy genome and morphinan production.</title>
        <authorList>
            <person name="Guo L."/>
            <person name="Winzer T."/>
            <person name="Yang X."/>
            <person name="Li Y."/>
            <person name="Ning Z."/>
            <person name="He Z."/>
            <person name="Teodor R."/>
            <person name="Lu Y."/>
            <person name="Bowser T.A."/>
            <person name="Graham I.A."/>
            <person name="Ye K."/>
        </authorList>
    </citation>
    <scope>NUCLEOTIDE SEQUENCE [LARGE SCALE GENOMIC DNA]</scope>
    <source>
        <strain evidence="9">cv. HN1</strain>
        <tissue evidence="8">Leaves</tissue>
    </source>
</reference>
<dbReference type="Pfam" id="PF13181">
    <property type="entry name" value="TPR_8"/>
    <property type="match status" value="4"/>
</dbReference>
<dbReference type="OMA" id="TCTRIMK"/>
<dbReference type="Pfam" id="PF00515">
    <property type="entry name" value="TPR_1"/>
    <property type="match status" value="2"/>
</dbReference>
<dbReference type="InterPro" id="IPR011990">
    <property type="entry name" value="TPR-like_helical_dom_sf"/>
</dbReference>
<feature type="repeat" description="TPR" evidence="6">
    <location>
        <begin position="101"/>
        <end position="134"/>
    </location>
</feature>
<dbReference type="InterPro" id="IPR019734">
    <property type="entry name" value="TPR_rpt"/>
</dbReference>
<evidence type="ECO:0000313" key="9">
    <source>
        <dbReference type="Proteomes" id="UP000316621"/>
    </source>
</evidence>
<feature type="region of interest" description="Disordered" evidence="7">
    <location>
        <begin position="392"/>
        <end position="416"/>
    </location>
</feature>
<protein>
    <recommendedName>
        <fullName evidence="10">Cdc23 domain-containing protein</fullName>
    </recommendedName>
</protein>
<dbReference type="AlphaFoldDB" id="A0A4Y7IQ30"/>
<dbReference type="SMART" id="SM00028">
    <property type="entry name" value="TPR"/>
    <property type="match status" value="7"/>
</dbReference>
<dbReference type="GO" id="GO:0007091">
    <property type="term" value="P:metaphase/anaphase transition of mitotic cell cycle"/>
    <property type="evidence" value="ECO:0007669"/>
    <property type="project" value="TreeGrafter"/>
</dbReference>
<feature type="repeat" description="TPR" evidence="6">
    <location>
        <begin position="509"/>
        <end position="542"/>
    </location>
</feature>
<dbReference type="STRING" id="3469.A0A4Y7IQ30"/>
<evidence type="ECO:0000256" key="7">
    <source>
        <dbReference type="SAM" id="MobiDB-lite"/>
    </source>
</evidence>
<evidence type="ECO:0000256" key="3">
    <source>
        <dbReference type="ARBA" id="ARBA00022803"/>
    </source>
</evidence>
<comment type="subcellular location">
    <subcellularLocation>
        <location evidence="1">Nucleus</location>
    </subcellularLocation>
</comment>
<feature type="region of interest" description="Disordered" evidence="7">
    <location>
        <begin position="270"/>
        <end position="294"/>
    </location>
</feature>
<dbReference type="GO" id="GO:0016567">
    <property type="term" value="P:protein ubiquitination"/>
    <property type="evidence" value="ECO:0007669"/>
    <property type="project" value="TreeGrafter"/>
</dbReference>
<dbReference type="GO" id="GO:0031145">
    <property type="term" value="P:anaphase-promoting complex-dependent catabolic process"/>
    <property type="evidence" value="ECO:0007669"/>
    <property type="project" value="TreeGrafter"/>
</dbReference>
<dbReference type="SUPFAM" id="SSF48452">
    <property type="entry name" value="TPR-like"/>
    <property type="match status" value="2"/>
</dbReference>
<keyword evidence="3 6" id="KW-0802">TPR repeat</keyword>
<dbReference type="PROSITE" id="PS50293">
    <property type="entry name" value="TPR_REGION"/>
    <property type="match status" value="1"/>
</dbReference>
<dbReference type="Gramene" id="RZC50226">
    <property type="protein sequence ID" value="RZC50226"/>
    <property type="gene ID" value="C5167_018658"/>
</dbReference>
<dbReference type="EMBL" id="CM010716">
    <property type="protein sequence ID" value="RZC50226.1"/>
    <property type="molecule type" value="Genomic_DNA"/>
</dbReference>
<comment type="similarity">
    <text evidence="5">Belongs to the APC3/CDC27 family.</text>
</comment>
<sequence length="735" mass="81710">METLIYDCVQSSLRHFLPRNAIFLCERLCAEFPSELNLQLLASCYLNNNQAYCAYHILKGTQLAQSHYLFAVACLQMDLYSEAEAALCPTNESTAEVPNGAAGHYLLGLIYRYTDRRKSAVDHFKQALSIDPLLWAAYEELCILGAAEEANDVFGEAAALCIQQQYVHQNLQTVNEDNGIVSCKTIGLDDSSARQMRHSHGNLREIPYNHHGAVIGGVPGGQPLNCGSSLYSTPSPMISQGLEKLSLLPVLLYPFHLSLPTLLSAAAPPPLFRKEQPNPNTLGGEGSPRSVVNSTVQAPRRKFVDEGKLRKVSGRLFADSGPRRSTRLAAEMAAGTNSNTTHIGANGTSHSSTKYLGGFSSSSRLSSAQVRSVTLRKGGSWASESFEEGRRSEAFDDARLDTTATTSVASSSGDDRAVEQERTIMPMTGVTASCSRGISGVLEVLRLLRTLGEGYRLSCMYRCQDALDVYQKLSSKQYNTGWVLSQHLKEEMKLSYLAQDLISTDRLAPQSWCAMGNCYSLQKDHETALKNFQRAVNLNSTFAYAHTLCGHEYVALEDYENGIKSYQSALRIDTRHYNSWYGLGMIYLRQEKFEFAEHHFRKAYQINPRSSVIMCYLGTSLHALKRSEEALEMIDKAILADKKNPLPMYQKANILVSLERYDEALADLEELKEYAPRESSVYAMMGRIYKRRNMHDKAMLHFGLALDLKPSTADVASIKSAIEKLHVPDDIDEDL</sequence>
<dbReference type="GO" id="GO:0005680">
    <property type="term" value="C:anaphase-promoting complex"/>
    <property type="evidence" value="ECO:0007669"/>
    <property type="project" value="TreeGrafter"/>
</dbReference>
<dbReference type="Proteomes" id="UP000316621">
    <property type="component" value="Chromosome 2"/>
</dbReference>
<feature type="repeat" description="TPR" evidence="6">
    <location>
        <begin position="543"/>
        <end position="576"/>
    </location>
</feature>
<dbReference type="GO" id="GO:0051301">
    <property type="term" value="P:cell division"/>
    <property type="evidence" value="ECO:0007669"/>
    <property type="project" value="TreeGrafter"/>
</dbReference>
<feature type="compositionally biased region" description="Low complexity" evidence="7">
    <location>
        <begin position="402"/>
        <end position="412"/>
    </location>
</feature>
<organism evidence="8 9">
    <name type="scientific">Papaver somniferum</name>
    <name type="common">Opium poppy</name>
    <dbReference type="NCBI Taxonomy" id="3469"/>
    <lineage>
        <taxon>Eukaryota</taxon>
        <taxon>Viridiplantae</taxon>
        <taxon>Streptophyta</taxon>
        <taxon>Embryophyta</taxon>
        <taxon>Tracheophyta</taxon>
        <taxon>Spermatophyta</taxon>
        <taxon>Magnoliopsida</taxon>
        <taxon>Ranunculales</taxon>
        <taxon>Papaveraceae</taxon>
        <taxon>Papaveroideae</taxon>
        <taxon>Papaver</taxon>
    </lineage>
</organism>
<evidence type="ECO:0000256" key="1">
    <source>
        <dbReference type="ARBA" id="ARBA00004123"/>
    </source>
</evidence>